<dbReference type="GO" id="GO:0051015">
    <property type="term" value="F:actin filament binding"/>
    <property type="evidence" value="ECO:0007669"/>
    <property type="project" value="InterPro"/>
</dbReference>
<dbReference type="InterPro" id="IPR007123">
    <property type="entry name" value="Gelsolin-like_dom"/>
</dbReference>
<dbReference type="GO" id="GO:0005737">
    <property type="term" value="C:cytoplasm"/>
    <property type="evidence" value="ECO:0007669"/>
    <property type="project" value="TreeGrafter"/>
</dbReference>
<accession>X6NBE2</accession>
<keyword evidence="2" id="KW-1133">Transmembrane helix</keyword>
<dbReference type="CDD" id="cd11290">
    <property type="entry name" value="gelsolin_S1_like"/>
    <property type="match status" value="1"/>
</dbReference>
<dbReference type="GO" id="GO:0008154">
    <property type="term" value="P:actin polymerization or depolymerization"/>
    <property type="evidence" value="ECO:0007669"/>
    <property type="project" value="TreeGrafter"/>
</dbReference>
<feature type="region of interest" description="Disordered" evidence="1">
    <location>
        <begin position="1"/>
        <end position="36"/>
    </location>
</feature>
<proteinExistence type="predicted"/>
<dbReference type="Proteomes" id="UP000023152">
    <property type="component" value="Unassembled WGS sequence"/>
</dbReference>
<dbReference type="InterPro" id="IPR029006">
    <property type="entry name" value="ADF-H/Gelsolin-like_dom_sf"/>
</dbReference>
<organism evidence="4 5">
    <name type="scientific">Reticulomyxa filosa</name>
    <dbReference type="NCBI Taxonomy" id="46433"/>
    <lineage>
        <taxon>Eukaryota</taxon>
        <taxon>Sar</taxon>
        <taxon>Rhizaria</taxon>
        <taxon>Retaria</taxon>
        <taxon>Foraminifera</taxon>
        <taxon>Monothalamids</taxon>
        <taxon>Reticulomyxidae</taxon>
        <taxon>Reticulomyxa</taxon>
    </lineage>
</organism>
<name>X6NBE2_RETFI</name>
<evidence type="ECO:0000259" key="3">
    <source>
        <dbReference type="Pfam" id="PF00626"/>
    </source>
</evidence>
<feature type="transmembrane region" description="Helical" evidence="2">
    <location>
        <begin position="429"/>
        <end position="446"/>
    </location>
</feature>
<evidence type="ECO:0000256" key="1">
    <source>
        <dbReference type="SAM" id="MobiDB-lite"/>
    </source>
</evidence>
<keyword evidence="2" id="KW-0812">Transmembrane</keyword>
<dbReference type="GO" id="GO:0015629">
    <property type="term" value="C:actin cytoskeleton"/>
    <property type="evidence" value="ECO:0007669"/>
    <property type="project" value="TreeGrafter"/>
</dbReference>
<reference evidence="4 5" key="1">
    <citation type="journal article" date="2013" name="Curr. Biol.">
        <title>The Genome of the Foraminiferan Reticulomyxa filosa.</title>
        <authorList>
            <person name="Glockner G."/>
            <person name="Hulsmann N."/>
            <person name="Schleicher M."/>
            <person name="Noegel A.A."/>
            <person name="Eichinger L."/>
            <person name="Gallinger C."/>
            <person name="Pawlowski J."/>
            <person name="Sierra R."/>
            <person name="Euteneuer U."/>
            <person name="Pillet L."/>
            <person name="Moustafa A."/>
            <person name="Platzer M."/>
            <person name="Groth M."/>
            <person name="Szafranski K."/>
            <person name="Schliwa M."/>
        </authorList>
    </citation>
    <scope>NUCLEOTIDE SEQUENCE [LARGE SCALE GENOMIC DNA]</scope>
</reference>
<dbReference type="OrthoDB" id="6375767at2759"/>
<evidence type="ECO:0000256" key="2">
    <source>
        <dbReference type="SAM" id="Phobius"/>
    </source>
</evidence>
<feature type="domain" description="Gelsolin-like" evidence="3">
    <location>
        <begin position="62"/>
        <end position="133"/>
    </location>
</feature>
<comment type="caution">
    <text evidence="4">The sequence shown here is derived from an EMBL/GenBank/DDBJ whole genome shotgun (WGS) entry which is preliminary data.</text>
</comment>
<dbReference type="OMA" id="HDMTLAK"/>
<dbReference type="PRINTS" id="PR00597">
    <property type="entry name" value="GELSOLIN"/>
</dbReference>
<keyword evidence="5" id="KW-1185">Reference proteome</keyword>
<dbReference type="AlphaFoldDB" id="X6NBE2"/>
<feature type="domain" description="Gelsolin-like" evidence="3">
    <location>
        <begin position="311"/>
        <end position="346"/>
    </location>
</feature>
<dbReference type="Gene3D" id="3.40.20.10">
    <property type="entry name" value="Severin"/>
    <property type="match status" value="3"/>
</dbReference>
<keyword evidence="2" id="KW-0472">Membrane</keyword>
<protein>
    <submittedName>
        <fullName evidence="4">Fragmin60</fullName>
    </submittedName>
</protein>
<dbReference type="SUPFAM" id="SSF55753">
    <property type="entry name" value="Actin depolymerizing proteins"/>
    <property type="match status" value="3"/>
</dbReference>
<feature type="compositionally biased region" description="Basic and acidic residues" evidence="1">
    <location>
        <begin position="19"/>
        <end position="35"/>
    </location>
</feature>
<gene>
    <name evidence="4" type="ORF">RFI_13862</name>
</gene>
<dbReference type="PANTHER" id="PTHR11977">
    <property type="entry name" value="VILLIN"/>
    <property type="match status" value="1"/>
</dbReference>
<sequence length="447" mass="50950">MAEVGQAKLEDSNMANYGSKEHREMKKNAAEKEPAWEGAGKEAGIQVWRIEKFKVKHWPKEKYGEFFGGDSYIVLHTKVWRLGDKGEMIKLVVFFWLGGETSQDEAGTAAYKTVELDDLLGDEPVQYREVQGKLKKKKTYTYSNESKRFLDIFPKMTVMSGGVESGFNQFCIEKDLSIKIFFNGYKQKVQVYEVPLSVDSLNDSDCFVLDNGLTIFQFNGTKSSAWEKRKAAAIVQGLKASRLGKVNNEYVIDGLKDKGNKLIEEFWTLLGGRPKSIKEEEELKEPPKVTLSMHHVSDASGKMQIKEVCKGKLDKSALVSDDAFIVDAGGMIFVWIGSGANKSEKLRVLQWNLQLSTWLHKDVLLTFQLHVFWKEKSHQSSGKLLPEELLEEETKKPRNGKLKNAYCCLSANCTFSFLFYFYFADLLKYFVALHYVRIFCVNKIMAL</sequence>
<dbReference type="InterPro" id="IPR007122">
    <property type="entry name" value="Villin/Gelsolin"/>
</dbReference>
<feature type="domain" description="Gelsolin-like" evidence="3">
    <location>
        <begin position="189"/>
        <end position="234"/>
    </location>
</feature>
<dbReference type="SMART" id="SM00262">
    <property type="entry name" value="GEL"/>
    <property type="match status" value="3"/>
</dbReference>
<evidence type="ECO:0000313" key="5">
    <source>
        <dbReference type="Proteomes" id="UP000023152"/>
    </source>
</evidence>
<evidence type="ECO:0000313" key="4">
    <source>
        <dbReference type="EMBL" id="ETO23321.1"/>
    </source>
</evidence>
<dbReference type="Pfam" id="PF00626">
    <property type="entry name" value="Gelsolin"/>
    <property type="match status" value="3"/>
</dbReference>
<dbReference type="PANTHER" id="PTHR11977:SF130">
    <property type="entry name" value="SEVERIN"/>
    <property type="match status" value="1"/>
</dbReference>
<dbReference type="EMBL" id="ASPP01010046">
    <property type="protein sequence ID" value="ETO23321.1"/>
    <property type="molecule type" value="Genomic_DNA"/>
</dbReference>